<feature type="transmembrane region" description="Helical" evidence="1">
    <location>
        <begin position="113"/>
        <end position="131"/>
    </location>
</feature>
<dbReference type="InterPro" id="IPR045713">
    <property type="entry name" value="DUF6069"/>
</dbReference>
<accession>A0ABN2HZ20</accession>
<reference evidence="2 3" key="1">
    <citation type="journal article" date="2019" name="Int. J. Syst. Evol. Microbiol.">
        <title>The Global Catalogue of Microorganisms (GCM) 10K type strain sequencing project: providing services to taxonomists for standard genome sequencing and annotation.</title>
        <authorList>
            <consortium name="The Broad Institute Genomics Platform"/>
            <consortium name="The Broad Institute Genome Sequencing Center for Infectious Disease"/>
            <person name="Wu L."/>
            <person name="Ma J."/>
        </authorList>
    </citation>
    <scope>NUCLEOTIDE SEQUENCE [LARGE SCALE GENOMIC DNA]</scope>
    <source>
        <strain evidence="2 3">JCM 14307</strain>
    </source>
</reference>
<keyword evidence="3" id="KW-1185">Reference proteome</keyword>
<feature type="transmembrane region" description="Helical" evidence="1">
    <location>
        <begin position="86"/>
        <end position="107"/>
    </location>
</feature>
<evidence type="ECO:0000313" key="3">
    <source>
        <dbReference type="Proteomes" id="UP001500280"/>
    </source>
</evidence>
<evidence type="ECO:0000256" key="1">
    <source>
        <dbReference type="SAM" id="Phobius"/>
    </source>
</evidence>
<dbReference type="Pfam" id="PF19545">
    <property type="entry name" value="DUF6069"/>
    <property type="match status" value="1"/>
</dbReference>
<protein>
    <recommendedName>
        <fullName evidence="4">Cell envelope biogenesis protein OmpA</fullName>
    </recommendedName>
</protein>
<dbReference type="EMBL" id="BAAANF010000016">
    <property type="protein sequence ID" value="GAA1695591.1"/>
    <property type="molecule type" value="Genomic_DNA"/>
</dbReference>
<evidence type="ECO:0000313" key="2">
    <source>
        <dbReference type="EMBL" id="GAA1695591.1"/>
    </source>
</evidence>
<proteinExistence type="predicted"/>
<keyword evidence="1" id="KW-0472">Membrane</keyword>
<feature type="transmembrane region" description="Helical" evidence="1">
    <location>
        <begin position="21"/>
        <end position="41"/>
    </location>
</feature>
<keyword evidence="1" id="KW-0812">Transmembrane</keyword>
<evidence type="ECO:0008006" key="4">
    <source>
        <dbReference type="Google" id="ProtNLM"/>
    </source>
</evidence>
<sequence>MTVTLTTTTVAPSTGLLLRDGAVATVLAAVATATVAGTAQAAGISLNVAGAPIPVPGFAVMTTIFAALGLLIALGLRRFAARPRTAWIRVTVALTALSFTPDVLADAAPTTKALLMTTHLVAAALIIPAVARRLR</sequence>
<gene>
    <name evidence="2" type="ORF">GCM10009745_46750</name>
</gene>
<dbReference type="Proteomes" id="UP001500280">
    <property type="component" value="Unassembled WGS sequence"/>
</dbReference>
<comment type="caution">
    <text evidence="2">The sequence shown here is derived from an EMBL/GenBank/DDBJ whole genome shotgun (WGS) entry which is preliminary data.</text>
</comment>
<dbReference type="RefSeq" id="WP_344155683.1">
    <property type="nucleotide sequence ID" value="NZ_BAAANF010000016.1"/>
</dbReference>
<feature type="transmembrane region" description="Helical" evidence="1">
    <location>
        <begin position="53"/>
        <end position="74"/>
    </location>
</feature>
<organism evidence="2 3">
    <name type="scientific">Kribbella yunnanensis</name>
    <dbReference type="NCBI Taxonomy" id="190194"/>
    <lineage>
        <taxon>Bacteria</taxon>
        <taxon>Bacillati</taxon>
        <taxon>Actinomycetota</taxon>
        <taxon>Actinomycetes</taxon>
        <taxon>Propionibacteriales</taxon>
        <taxon>Kribbellaceae</taxon>
        <taxon>Kribbella</taxon>
    </lineage>
</organism>
<keyword evidence="1" id="KW-1133">Transmembrane helix</keyword>
<name>A0ABN2HZ20_9ACTN</name>